<organism evidence="2 3">
    <name type="scientific">Lacrimispora amygdalina</name>
    <dbReference type="NCBI Taxonomy" id="253257"/>
    <lineage>
        <taxon>Bacteria</taxon>
        <taxon>Bacillati</taxon>
        <taxon>Bacillota</taxon>
        <taxon>Clostridia</taxon>
        <taxon>Lachnospirales</taxon>
        <taxon>Lachnospiraceae</taxon>
        <taxon>Lacrimispora</taxon>
    </lineage>
</organism>
<reference evidence="2 3" key="1">
    <citation type="submission" date="2018-07" db="EMBL/GenBank/DDBJ databases">
        <title>New species, Clostridium PI-S10-A1B.</title>
        <authorList>
            <person name="Krishna G."/>
            <person name="Summeta K."/>
            <person name="Shikha S."/>
            <person name="Prabhu P.B."/>
            <person name="Suresh K."/>
        </authorList>
    </citation>
    <scope>NUCLEOTIDE SEQUENCE [LARGE SCALE GENOMIC DNA]</scope>
    <source>
        <strain evidence="2 3">PI-S10-A1B</strain>
    </source>
</reference>
<dbReference type="Pfam" id="PF14267">
    <property type="entry name" value="DUF4357"/>
    <property type="match status" value="1"/>
</dbReference>
<protein>
    <submittedName>
        <fullName evidence="2">DUF4357 domain-containing protein</fullName>
    </submittedName>
</protein>
<dbReference type="Proteomes" id="UP000260680">
    <property type="component" value="Unassembled WGS sequence"/>
</dbReference>
<name>A0A3E2NFN1_9FIRM</name>
<dbReference type="AlphaFoldDB" id="A0A3E2NFN1"/>
<dbReference type="EMBL" id="QOHO01000017">
    <property type="protein sequence ID" value="RFZ79817.1"/>
    <property type="molecule type" value="Genomic_DNA"/>
</dbReference>
<sequence length="108" mass="11783">MRVYLKREKSGVNATGEYNAETKELTVLKGSTVCDRIAYSDKFRGANTVEKYRNETVNDGVVKKDITFKSASTAANFVTGSSTNGLVAWKDGNGKKLKEALAEIAEVK</sequence>
<dbReference type="RefSeq" id="WP_117416122.1">
    <property type="nucleotide sequence ID" value="NZ_QOHO01000017.1"/>
</dbReference>
<evidence type="ECO:0000313" key="3">
    <source>
        <dbReference type="Proteomes" id="UP000260680"/>
    </source>
</evidence>
<comment type="caution">
    <text evidence="2">The sequence shown here is derived from an EMBL/GenBank/DDBJ whole genome shotgun (WGS) entry which is preliminary data.</text>
</comment>
<dbReference type="OrthoDB" id="2656488at2"/>
<accession>A0A3E2NFN1</accession>
<proteinExistence type="predicted"/>
<gene>
    <name evidence="2" type="ORF">DS742_06150</name>
</gene>
<evidence type="ECO:0000259" key="1">
    <source>
        <dbReference type="Pfam" id="PF14267"/>
    </source>
</evidence>
<evidence type="ECO:0000313" key="2">
    <source>
        <dbReference type="EMBL" id="RFZ79817.1"/>
    </source>
</evidence>
<dbReference type="InterPro" id="IPR025579">
    <property type="entry name" value="DUF4357"/>
</dbReference>
<feature type="domain" description="DUF4357" evidence="1">
    <location>
        <begin position="61"/>
        <end position="97"/>
    </location>
</feature>